<feature type="transmembrane region" description="Helical" evidence="7">
    <location>
        <begin position="331"/>
        <end position="349"/>
    </location>
</feature>
<evidence type="ECO:0000256" key="7">
    <source>
        <dbReference type="SAM" id="Phobius"/>
    </source>
</evidence>
<keyword evidence="2" id="KW-0813">Transport</keyword>
<name>A0AA43QVF0_9LECA</name>
<dbReference type="PANTHER" id="PTHR45649">
    <property type="entry name" value="AMINO-ACID PERMEASE BAT1"/>
    <property type="match status" value="1"/>
</dbReference>
<evidence type="ECO:0000313" key="8">
    <source>
        <dbReference type="EMBL" id="MDI1493270.1"/>
    </source>
</evidence>
<evidence type="ECO:0000256" key="2">
    <source>
        <dbReference type="ARBA" id="ARBA00022448"/>
    </source>
</evidence>
<evidence type="ECO:0000256" key="4">
    <source>
        <dbReference type="ARBA" id="ARBA00022989"/>
    </source>
</evidence>
<comment type="caution">
    <text evidence="8">The sequence shown here is derived from an EMBL/GenBank/DDBJ whole genome shotgun (WGS) entry which is preliminary data.</text>
</comment>
<dbReference type="Gene3D" id="1.20.1740.10">
    <property type="entry name" value="Amino acid/polyamine transporter I"/>
    <property type="match status" value="1"/>
</dbReference>
<feature type="transmembrane region" description="Helical" evidence="7">
    <location>
        <begin position="67"/>
        <end position="97"/>
    </location>
</feature>
<comment type="subcellular location">
    <subcellularLocation>
        <location evidence="1">Membrane</location>
        <topology evidence="1">Multi-pass membrane protein</topology>
    </subcellularLocation>
</comment>
<protein>
    <submittedName>
        <fullName evidence="8">Polyamine transporter tpo5</fullName>
    </submittedName>
</protein>
<evidence type="ECO:0000256" key="1">
    <source>
        <dbReference type="ARBA" id="ARBA00004141"/>
    </source>
</evidence>
<keyword evidence="4 7" id="KW-1133">Transmembrane helix</keyword>
<dbReference type="Proteomes" id="UP001161017">
    <property type="component" value="Unassembled WGS sequence"/>
</dbReference>
<feature type="transmembrane region" description="Helical" evidence="7">
    <location>
        <begin position="398"/>
        <end position="416"/>
    </location>
</feature>
<feature type="transmembrane region" description="Helical" evidence="7">
    <location>
        <begin position="355"/>
        <end position="378"/>
    </location>
</feature>
<dbReference type="Pfam" id="PF13520">
    <property type="entry name" value="AA_permease_2"/>
    <property type="match status" value="2"/>
</dbReference>
<proteinExistence type="predicted"/>
<organism evidence="8 9">
    <name type="scientific">Ramalina farinacea</name>
    <dbReference type="NCBI Taxonomy" id="258253"/>
    <lineage>
        <taxon>Eukaryota</taxon>
        <taxon>Fungi</taxon>
        <taxon>Dikarya</taxon>
        <taxon>Ascomycota</taxon>
        <taxon>Pezizomycotina</taxon>
        <taxon>Lecanoromycetes</taxon>
        <taxon>OSLEUM clade</taxon>
        <taxon>Lecanoromycetidae</taxon>
        <taxon>Lecanorales</taxon>
        <taxon>Lecanorineae</taxon>
        <taxon>Ramalinaceae</taxon>
        <taxon>Ramalina</taxon>
    </lineage>
</organism>
<feature type="transmembrane region" description="Helical" evidence="7">
    <location>
        <begin position="178"/>
        <end position="202"/>
    </location>
</feature>
<sequence length="505" mass="54524">MDSTNSVVIKDEGRLAELGYAQQLQRDWSFWHNFGVSFSIISVITPITTLFLYGLNTGGPGVITVGWIVVGFFTMFVAASMAEVLSAVPVAGGPYFWAYMLSPQQHAPFFSWITGWFNLLGQVAITAGAEFGLANLISTTAQVTNDYNPSSGRTLGIVAVILLSHVAVNLFSIRHLRYMIYTAITLNSVVVSALMISVLAGAKTLKPPQFVFSNFCDGTAANADSVGWSVRASPAYVSICGMLFSSYTLLGFDASAHLCEETKHAVRVAPMCLLSAVGASFVFGFLLLLSLLFSIQDFETTSNSRMMFSFARDGGIPHKLHILSRRSRSPARAVLFAALLAFLLCLPSLGSHTAFYGTTSIATIGLFISYGIPIGIAIAWPRNFKRGPFNLGKASRPVGVIACLWIVFITIAFTLPTVNPVTAQTLNYTGVAVGIVAVGAFGSWFFWARKWFTGRCRNHCRVCIQQLDFLAGNMGDWPQTPESNGGASFPLQRQKSGKPGTDGDA</sequence>
<dbReference type="InterPro" id="IPR002293">
    <property type="entry name" value="AA/rel_permease1"/>
</dbReference>
<dbReference type="AlphaFoldDB" id="A0AA43QVF0"/>
<feature type="transmembrane region" description="Helical" evidence="7">
    <location>
        <begin position="34"/>
        <end position="55"/>
    </location>
</feature>
<gene>
    <name evidence="8" type="primary">TPO5_3</name>
    <name evidence="8" type="ORF">OHK93_005058</name>
</gene>
<feature type="transmembrane region" description="Helical" evidence="7">
    <location>
        <begin position="273"/>
        <end position="295"/>
    </location>
</feature>
<reference evidence="8" key="1">
    <citation type="journal article" date="2023" name="Genome Biol. Evol.">
        <title>First Whole Genome Sequence and Flow Cytometry Genome Size Data for the Lichen-Forming Fungus Ramalina farinacea (Ascomycota).</title>
        <authorList>
            <person name="Llewellyn T."/>
            <person name="Mian S."/>
            <person name="Hill R."/>
            <person name="Leitch I.J."/>
            <person name="Gaya E."/>
        </authorList>
    </citation>
    <scope>NUCLEOTIDE SEQUENCE</scope>
    <source>
        <strain evidence="8">LIQ254RAFAR</strain>
    </source>
</reference>
<feature type="transmembrane region" description="Helical" evidence="7">
    <location>
        <begin position="428"/>
        <end position="447"/>
    </location>
</feature>
<evidence type="ECO:0000256" key="5">
    <source>
        <dbReference type="ARBA" id="ARBA00023136"/>
    </source>
</evidence>
<feature type="compositionally biased region" description="Polar residues" evidence="6">
    <location>
        <begin position="480"/>
        <end position="494"/>
    </location>
</feature>
<evidence type="ECO:0000313" key="9">
    <source>
        <dbReference type="Proteomes" id="UP001161017"/>
    </source>
</evidence>
<feature type="transmembrane region" description="Helical" evidence="7">
    <location>
        <begin position="109"/>
        <end position="134"/>
    </location>
</feature>
<dbReference type="GO" id="GO:0016020">
    <property type="term" value="C:membrane"/>
    <property type="evidence" value="ECO:0007669"/>
    <property type="project" value="UniProtKB-SubCell"/>
</dbReference>
<feature type="region of interest" description="Disordered" evidence="6">
    <location>
        <begin position="480"/>
        <end position="505"/>
    </location>
</feature>
<dbReference type="PIRSF" id="PIRSF006060">
    <property type="entry name" value="AA_transporter"/>
    <property type="match status" value="1"/>
</dbReference>
<keyword evidence="5 7" id="KW-0472">Membrane</keyword>
<feature type="transmembrane region" description="Helical" evidence="7">
    <location>
        <begin position="154"/>
        <end position="171"/>
    </location>
</feature>
<dbReference type="GO" id="GO:0022857">
    <property type="term" value="F:transmembrane transporter activity"/>
    <property type="evidence" value="ECO:0007669"/>
    <property type="project" value="InterPro"/>
</dbReference>
<dbReference type="EMBL" id="JAPUFD010000025">
    <property type="protein sequence ID" value="MDI1493270.1"/>
    <property type="molecule type" value="Genomic_DNA"/>
</dbReference>
<keyword evidence="9" id="KW-1185">Reference proteome</keyword>
<keyword evidence="3 7" id="KW-0812">Transmembrane</keyword>
<evidence type="ECO:0000256" key="3">
    <source>
        <dbReference type="ARBA" id="ARBA00022692"/>
    </source>
</evidence>
<dbReference type="PANTHER" id="PTHR45649:SF26">
    <property type="entry name" value="OS04G0435100 PROTEIN"/>
    <property type="match status" value="1"/>
</dbReference>
<accession>A0AA43QVF0</accession>
<evidence type="ECO:0000256" key="6">
    <source>
        <dbReference type="SAM" id="MobiDB-lite"/>
    </source>
</evidence>